<feature type="compositionally biased region" description="Pro residues" evidence="1">
    <location>
        <begin position="9"/>
        <end position="32"/>
    </location>
</feature>
<name>A0AAP0CYM4_9ASTR</name>
<feature type="compositionally biased region" description="Basic and acidic residues" evidence="1">
    <location>
        <begin position="220"/>
        <end position="231"/>
    </location>
</feature>
<feature type="compositionally biased region" description="Polar residues" evidence="1">
    <location>
        <begin position="232"/>
        <end position="244"/>
    </location>
</feature>
<protein>
    <submittedName>
        <fullName evidence="2">Uncharacterized protein</fullName>
    </submittedName>
</protein>
<accession>A0AAP0CYM4</accession>
<organism evidence="2 3">
    <name type="scientific">Deinandra increscens subsp. villosa</name>
    <dbReference type="NCBI Taxonomy" id="3103831"/>
    <lineage>
        <taxon>Eukaryota</taxon>
        <taxon>Viridiplantae</taxon>
        <taxon>Streptophyta</taxon>
        <taxon>Embryophyta</taxon>
        <taxon>Tracheophyta</taxon>
        <taxon>Spermatophyta</taxon>
        <taxon>Magnoliopsida</taxon>
        <taxon>eudicotyledons</taxon>
        <taxon>Gunneridae</taxon>
        <taxon>Pentapetalae</taxon>
        <taxon>asterids</taxon>
        <taxon>campanulids</taxon>
        <taxon>Asterales</taxon>
        <taxon>Asteraceae</taxon>
        <taxon>Asteroideae</taxon>
        <taxon>Heliantheae alliance</taxon>
        <taxon>Madieae</taxon>
        <taxon>Madiinae</taxon>
        <taxon>Deinandra</taxon>
    </lineage>
</organism>
<dbReference type="PANTHER" id="PTHR36749">
    <property type="entry name" value="F7O18.3 PROTEIN"/>
    <property type="match status" value="1"/>
</dbReference>
<keyword evidence="3" id="KW-1185">Reference proteome</keyword>
<reference evidence="2 3" key="1">
    <citation type="submission" date="2024-04" db="EMBL/GenBank/DDBJ databases">
        <title>The reference genome of an endangered Asteraceae, Deinandra increscens subsp. villosa, native to the Central Coast of California.</title>
        <authorList>
            <person name="Guilliams M."/>
            <person name="Hasenstab-Lehman K."/>
            <person name="Meyer R."/>
            <person name="Mcevoy S."/>
        </authorList>
    </citation>
    <scope>NUCLEOTIDE SEQUENCE [LARGE SCALE GENOMIC DNA]</scope>
    <source>
        <tissue evidence="2">Leaf</tissue>
    </source>
</reference>
<dbReference type="PANTHER" id="PTHR36749:SF1">
    <property type="entry name" value="F7O18.3 PROTEIN"/>
    <property type="match status" value="1"/>
</dbReference>
<dbReference type="EMBL" id="JBCNJP010000018">
    <property type="protein sequence ID" value="KAK9063093.1"/>
    <property type="molecule type" value="Genomic_DNA"/>
</dbReference>
<feature type="region of interest" description="Disordered" evidence="1">
    <location>
        <begin position="1"/>
        <end position="72"/>
    </location>
</feature>
<dbReference type="AlphaFoldDB" id="A0AAP0CYM4"/>
<proteinExistence type="predicted"/>
<comment type="caution">
    <text evidence="2">The sequence shown here is derived from an EMBL/GenBank/DDBJ whole genome shotgun (WGS) entry which is preliminary data.</text>
</comment>
<evidence type="ECO:0000313" key="2">
    <source>
        <dbReference type="EMBL" id="KAK9063093.1"/>
    </source>
</evidence>
<gene>
    <name evidence="2" type="ORF">SSX86_016963</name>
</gene>
<evidence type="ECO:0000256" key="1">
    <source>
        <dbReference type="SAM" id="MobiDB-lite"/>
    </source>
</evidence>
<feature type="region of interest" description="Disordered" evidence="1">
    <location>
        <begin position="220"/>
        <end position="250"/>
    </location>
</feature>
<sequence>MSSNLFQGLPPPSAPPPPPAEQPQPPPPPPSSDPAISKVSPAPPAPALKSALKRSKPPESEPQGATAPKKSLRFKTIADTCETQVIDAMKKIASHINNASKFSKASKLAIQLIQSGSVRPSTSDYFFAILEAAMASPTTCNDPLVRADYNALFLAAQDLSECFTPKQQKLLSLWSIRAVMANDLFTDDSFVFSKACGRIKDAISNLPVATKDDDIEEAAALKDESETEDQRPSLNTVPESSANPEESDPFGLDALIPNASNIEKVKVKVDAEAISKLRKEEDDEANIFLKSQREALILCLEIAAKRYKIPWCQTVIDITVKHAFDNVNRFTCKQRNAIGKLWASIREQQTRRKQGKSVSGKLDVNAFEWLQQKYSTEKISIRRSVGGNTRRAEQWLG</sequence>
<evidence type="ECO:0000313" key="3">
    <source>
        <dbReference type="Proteomes" id="UP001408789"/>
    </source>
</evidence>
<dbReference type="Proteomes" id="UP001408789">
    <property type="component" value="Unassembled WGS sequence"/>
</dbReference>